<keyword evidence="1" id="KW-1133">Transmembrane helix</keyword>
<evidence type="ECO:0000313" key="2">
    <source>
        <dbReference type="EMBL" id="UVF18643.1"/>
    </source>
</evidence>
<keyword evidence="3" id="KW-1185">Reference proteome</keyword>
<proteinExistence type="predicted"/>
<evidence type="ECO:0000313" key="3">
    <source>
        <dbReference type="Proteomes" id="UP001017257"/>
    </source>
</evidence>
<evidence type="ECO:0000256" key="1">
    <source>
        <dbReference type="SAM" id="Phobius"/>
    </source>
</evidence>
<name>A0ABY5RNP4_9HYPH</name>
<gene>
    <name evidence="2" type="ORF">HPT29_019450</name>
</gene>
<dbReference type="EMBL" id="CP102845">
    <property type="protein sequence ID" value="UVF18643.1"/>
    <property type="molecule type" value="Genomic_DNA"/>
</dbReference>
<dbReference type="RefSeq" id="WP_173946215.1">
    <property type="nucleotide sequence ID" value="NZ_CP102845.1"/>
</dbReference>
<keyword evidence="1" id="KW-0472">Membrane</keyword>
<sequence length="115" mass="13038">MDQPYSAFADWLSKFHAAPGPIQALWLVAGPATILGLAWFVLRGMREIVGVALRGRLARGAWRGRLVYGVYQDDRGRWMVYWHGRQPEPVDWENPPPELIGRGTVVQGVFRRPQA</sequence>
<organism evidence="2 3">
    <name type="scientific">Microvirga terrae</name>
    <dbReference type="NCBI Taxonomy" id="2740529"/>
    <lineage>
        <taxon>Bacteria</taxon>
        <taxon>Pseudomonadati</taxon>
        <taxon>Pseudomonadota</taxon>
        <taxon>Alphaproteobacteria</taxon>
        <taxon>Hyphomicrobiales</taxon>
        <taxon>Methylobacteriaceae</taxon>
        <taxon>Microvirga</taxon>
    </lineage>
</organism>
<protein>
    <submittedName>
        <fullName evidence="2">Uncharacterized protein</fullName>
    </submittedName>
</protein>
<keyword evidence="1" id="KW-0812">Transmembrane</keyword>
<dbReference type="Proteomes" id="UP001017257">
    <property type="component" value="Chromosome"/>
</dbReference>
<accession>A0ABY5RNP4</accession>
<feature type="transmembrane region" description="Helical" evidence="1">
    <location>
        <begin position="20"/>
        <end position="42"/>
    </location>
</feature>
<reference evidence="2" key="1">
    <citation type="submission" date="2022-08" db="EMBL/GenBank/DDBJ databases">
        <title>Microvirga terrae sp. nov., isolated from soil.</title>
        <authorList>
            <person name="Kim K.H."/>
            <person name="Seo Y.L."/>
            <person name="Kim J.M."/>
            <person name="Lee J.K."/>
            <person name="Han D.M."/>
            <person name="Jeon C.O."/>
        </authorList>
    </citation>
    <scope>NUCLEOTIDE SEQUENCE</scope>
    <source>
        <strain evidence="2">R24</strain>
    </source>
</reference>